<dbReference type="GO" id="GO:0006241">
    <property type="term" value="P:CTP biosynthetic process"/>
    <property type="evidence" value="ECO:0007669"/>
    <property type="project" value="InterPro"/>
</dbReference>
<evidence type="ECO:0000256" key="12">
    <source>
        <dbReference type="PROSITE-ProRule" id="PRU00706"/>
    </source>
</evidence>
<gene>
    <name evidence="16" type="ORF">SAMN02745227_01053</name>
</gene>
<feature type="binding site" evidence="12">
    <location>
        <position position="4"/>
    </location>
    <ligand>
        <name>ATP</name>
        <dbReference type="ChEBI" id="CHEBI:30616"/>
    </ligand>
</feature>
<comment type="catalytic activity">
    <reaction evidence="14">
        <text>a 2'-deoxyribonucleoside 5'-diphosphate + ATP = a 2'-deoxyribonucleoside 5'-triphosphate + ADP</text>
        <dbReference type="Rhea" id="RHEA:44640"/>
        <dbReference type="ChEBI" id="CHEBI:30616"/>
        <dbReference type="ChEBI" id="CHEBI:61560"/>
        <dbReference type="ChEBI" id="CHEBI:73316"/>
        <dbReference type="ChEBI" id="CHEBI:456216"/>
        <dbReference type="EC" id="2.7.4.6"/>
    </reaction>
</comment>
<dbReference type="PROSITE" id="PS00469">
    <property type="entry name" value="NDPK"/>
    <property type="match status" value="1"/>
</dbReference>
<dbReference type="Pfam" id="PF00334">
    <property type="entry name" value="NDK"/>
    <property type="match status" value="1"/>
</dbReference>
<dbReference type="STRING" id="1120989.SAMN02745227_01053"/>
<keyword evidence="17" id="KW-1185">Reference proteome</keyword>
<accession>A0A1M6N867</accession>
<dbReference type="CDD" id="cd04413">
    <property type="entry name" value="NDPk_I"/>
    <property type="match status" value="1"/>
</dbReference>
<evidence type="ECO:0000256" key="11">
    <source>
        <dbReference type="ARBA" id="ARBA00023080"/>
    </source>
</evidence>
<protein>
    <recommendedName>
        <fullName evidence="4 14">Nucleoside diphosphate kinase</fullName>
        <ecNumber evidence="3 14">2.7.4.6</ecNumber>
    </recommendedName>
</protein>
<evidence type="ECO:0000313" key="17">
    <source>
        <dbReference type="Proteomes" id="UP000243547"/>
    </source>
</evidence>
<feature type="binding site" evidence="12">
    <location>
        <position position="80"/>
    </location>
    <ligand>
        <name>ATP</name>
        <dbReference type="ChEBI" id="CHEBI:30616"/>
    </ligand>
</feature>
<evidence type="ECO:0000256" key="8">
    <source>
        <dbReference type="ARBA" id="ARBA00022777"/>
    </source>
</evidence>
<dbReference type="PANTHER" id="PTHR11349">
    <property type="entry name" value="NUCLEOSIDE DIPHOSPHATE KINASE"/>
    <property type="match status" value="1"/>
</dbReference>
<evidence type="ECO:0000256" key="6">
    <source>
        <dbReference type="ARBA" id="ARBA00022723"/>
    </source>
</evidence>
<evidence type="ECO:0000256" key="1">
    <source>
        <dbReference type="ARBA" id="ARBA00001946"/>
    </source>
</evidence>
<dbReference type="NCBIfam" id="NF001908">
    <property type="entry name" value="PRK00668.1"/>
    <property type="match status" value="1"/>
</dbReference>
<name>A0A1M6N867_9FIRM</name>
<evidence type="ECO:0000259" key="15">
    <source>
        <dbReference type="SMART" id="SM00562"/>
    </source>
</evidence>
<evidence type="ECO:0000256" key="13">
    <source>
        <dbReference type="RuleBase" id="RU004011"/>
    </source>
</evidence>
<dbReference type="GO" id="GO:0006183">
    <property type="term" value="P:GTP biosynthetic process"/>
    <property type="evidence" value="ECO:0007669"/>
    <property type="project" value="InterPro"/>
</dbReference>
<evidence type="ECO:0000256" key="2">
    <source>
        <dbReference type="ARBA" id="ARBA00008142"/>
    </source>
</evidence>
<dbReference type="InterPro" id="IPR001564">
    <property type="entry name" value="Nucleoside_diP_kinase"/>
</dbReference>
<comment type="similarity">
    <text evidence="2 12 13">Belongs to the NDK family.</text>
</comment>
<dbReference type="GO" id="GO:0004550">
    <property type="term" value="F:nucleoside diphosphate kinase activity"/>
    <property type="evidence" value="ECO:0007669"/>
    <property type="project" value="UniProtKB-EC"/>
</dbReference>
<dbReference type="EC" id="2.7.4.6" evidence="3 14"/>
<evidence type="ECO:0000256" key="9">
    <source>
        <dbReference type="ARBA" id="ARBA00022840"/>
    </source>
</evidence>
<feature type="binding site" evidence="12">
    <location>
        <position position="86"/>
    </location>
    <ligand>
        <name>ATP</name>
        <dbReference type="ChEBI" id="CHEBI:30616"/>
    </ligand>
</feature>
<dbReference type="AlphaFoldDB" id="A0A1M6N867"/>
<keyword evidence="5 14" id="KW-0808">Transferase</keyword>
<keyword evidence="6" id="KW-0479">Metal-binding</keyword>
<feature type="binding site" evidence="12">
    <location>
        <position position="97"/>
    </location>
    <ligand>
        <name>ATP</name>
        <dbReference type="ChEBI" id="CHEBI:30616"/>
    </ligand>
</feature>
<feature type="active site" description="Pros-phosphohistidine intermediate" evidence="12">
    <location>
        <position position="110"/>
    </location>
</feature>
<dbReference type="GO" id="GO:0046872">
    <property type="term" value="F:metal ion binding"/>
    <property type="evidence" value="ECO:0007669"/>
    <property type="project" value="UniProtKB-KW"/>
</dbReference>
<keyword evidence="9 14" id="KW-0067">ATP-binding</keyword>
<feature type="binding site" evidence="12">
    <location>
        <position position="52"/>
    </location>
    <ligand>
        <name>ATP</name>
        <dbReference type="ChEBI" id="CHEBI:30616"/>
    </ligand>
</feature>
<keyword evidence="11" id="KW-0546">Nucleotide metabolism</keyword>
<dbReference type="Proteomes" id="UP000243547">
    <property type="component" value="Unassembled WGS sequence"/>
</dbReference>
<dbReference type="SMART" id="SM00562">
    <property type="entry name" value="NDK"/>
    <property type="match status" value="1"/>
</dbReference>
<organism evidence="16 17">
    <name type="scientific">Anaerobranca californiensis DSM 14826</name>
    <dbReference type="NCBI Taxonomy" id="1120989"/>
    <lineage>
        <taxon>Bacteria</taxon>
        <taxon>Bacillati</taxon>
        <taxon>Bacillota</taxon>
        <taxon>Clostridia</taxon>
        <taxon>Eubacteriales</taxon>
        <taxon>Proteinivoracaceae</taxon>
        <taxon>Anaerobranca</taxon>
    </lineage>
</organism>
<dbReference type="FunFam" id="3.30.70.141:FF:000003">
    <property type="entry name" value="Nucleoside diphosphate kinase"/>
    <property type="match status" value="1"/>
</dbReference>
<dbReference type="GO" id="GO:0006228">
    <property type="term" value="P:UTP biosynthetic process"/>
    <property type="evidence" value="ECO:0007669"/>
    <property type="project" value="InterPro"/>
</dbReference>
<evidence type="ECO:0000256" key="7">
    <source>
        <dbReference type="ARBA" id="ARBA00022741"/>
    </source>
</evidence>
<dbReference type="GO" id="GO:0005524">
    <property type="term" value="F:ATP binding"/>
    <property type="evidence" value="ECO:0007669"/>
    <property type="project" value="UniProtKB-KW"/>
</dbReference>
<comment type="cofactor">
    <cofactor evidence="1">
        <name>Mg(2+)</name>
        <dbReference type="ChEBI" id="CHEBI:18420"/>
    </cofactor>
</comment>
<keyword evidence="8 14" id="KW-0418">Kinase</keyword>
<dbReference type="InterPro" id="IPR036850">
    <property type="entry name" value="NDK-like_dom_sf"/>
</dbReference>
<keyword evidence="10" id="KW-0460">Magnesium</keyword>
<feature type="binding site" evidence="12">
    <location>
        <position position="107"/>
    </location>
    <ligand>
        <name>ATP</name>
        <dbReference type="ChEBI" id="CHEBI:30616"/>
    </ligand>
</feature>
<keyword evidence="7 14" id="KW-0547">Nucleotide-binding</keyword>
<evidence type="ECO:0000256" key="4">
    <source>
        <dbReference type="ARBA" id="ARBA00017632"/>
    </source>
</evidence>
<dbReference type="EMBL" id="FRAI01000009">
    <property type="protein sequence ID" value="SHJ91881.1"/>
    <property type="molecule type" value="Genomic_DNA"/>
</dbReference>
<evidence type="ECO:0000256" key="5">
    <source>
        <dbReference type="ARBA" id="ARBA00022679"/>
    </source>
</evidence>
<evidence type="ECO:0000313" key="16">
    <source>
        <dbReference type="EMBL" id="SHJ91881.1"/>
    </source>
</evidence>
<evidence type="ECO:0000256" key="3">
    <source>
        <dbReference type="ARBA" id="ARBA00012966"/>
    </source>
</evidence>
<proteinExistence type="inferred from homology"/>
<dbReference type="Gene3D" id="3.30.70.141">
    <property type="entry name" value="Nucleoside diphosphate kinase-like domain"/>
    <property type="match status" value="1"/>
</dbReference>
<sequence length="127" mass="14371">MMIKPDGVKRGLVGEIIKRFERKGYIIKELKMMTIPEDKAKEHYRQHQQKPFFDQLIQYITSGPVVGMILEGEDCISGVRTIVGSTDPAKAAPGTIRADYATNIRYNVIHASDSPESAQREIDLFFN</sequence>
<dbReference type="PRINTS" id="PR01243">
    <property type="entry name" value="NUCDPKINASE"/>
</dbReference>
<dbReference type="InterPro" id="IPR023005">
    <property type="entry name" value="Nucleoside_diP_kinase_AS"/>
</dbReference>
<dbReference type="SUPFAM" id="SSF54919">
    <property type="entry name" value="Nucleoside diphosphate kinase, NDK"/>
    <property type="match status" value="1"/>
</dbReference>
<reference evidence="17" key="1">
    <citation type="submission" date="2016-11" db="EMBL/GenBank/DDBJ databases">
        <authorList>
            <person name="Varghese N."/>
            <person name="Submissions S."/>
        </authorList>
    </citation>
    <scope>NUCLEOTIDE SEQUENCE [LARGE SCALE GENOMIC DNA]</scope>
    <source>
        <strain evidence="17">DSM 14826</strain>
    </source>
</reference>
<dbReference type="PROSITE" id="PS51374">
    <property type="entry name" value="NDPK_LIKE"/>
    <property type="match status" value="1"/>
</dbReference>
<evidence type="ECO:0000256" key="14">
    <source>
        <dbReference type="RuleBase" id="RU004013"/>
    </source>
</evidence>
<evidence type="ECO:0000256" key="10">
    <source>
        <dbReference type="ARBA" id="ARBA00022842"/>
    </source>
</evidence>
<feature type="domain" description="Nucleoside diphosphate kinase-like" evidence="15">
    <location>
        <begin position="2"/>
        <end position="127"/>
    </location>
</feature>
<dbReference type="InterPro" id="IPR034907">
    <property type="entry name" value="NDK-like_dom"/>
</dbReference>